<dbReference type="Proteomes" id="UP000320475">
    <property type="component" value="Unassembled WGS sequence"/>
</dbReference>
<dbReference type="EMBL" id="QEAM01000557">
    <property type="protein sequence ID" value="TPX38852.1"/>
    <property type="molecule type" value="Genomic_DNA"/>
</dbReference>
<feature type="region of interest" description="Disordered" evidence="1">
    <location>
        <begin position="206"/>
        <end position="225"/>
    </location>
</feature>
<dbReference type="AlphaFoldDB" id="A0A507CH43"/>
<reference evidence="5 6" key="1">
    <citation type="journal article" date="2019" name="Sci. Rep.">
        <title>Comparative genomics of chytrid fungi reveal insights into the obligate biotrophic and pathogenic lifestyle of Synchytrium endobioticum.</title>
        <authorList>
            <person name="van de Vossenberg B.T.L.H."/>
            <person name="Warris S."/>
            <person name="Nguyen H.D.T."/>
            <person name="van Gent-Pelzer M.P.E."/>
            <person name="Joly D.L."/>
            <person name="van de Geest H.C."/>
            <person name="Bonants P.J.M."/>
            <person name="Smith D.S."/>
            <person name="Levesque C.A."/>
            <person name="van der Lee T.A.J."/>
        </authorList>
    </citation>
    <scope>NUCLEOTIDE SEQUENCE [LARGE SCALE GENOMIC DNA]</scope>
    <source>
        <strain evidence="3 6">LEV6574</strain>
        <strain evidence="4 5">MB42</strain>
    </source>
</reference>
<dbReference type="VEuPathDB" id="FungiDB:SeMB42_g06050"/>
<feature type="signal peptide" evidence="2">
    <location>
        <begin position="1"/>
        <end position="23"/>
    </location>
</feature>
<evidence type="ECO:0000256" key="2">
    <source>
        <dbReference type="SAM" id="SignalP"/>
    </source>
</evidence>
<gene>
    <name evidence="3" type="ORF">SeLEV6574_g07573</name>
    <name evidence="4" type="ORF">SeMB42_g06050</name>
</gene>
<evidence type="ECO:0000313" key="5">
    <source>
        <dbReference type="Proteomes" id="UP000317494"/>
    </source>
</evidence>
<keyword evidence="5" id="KW-1185">Reference proteome</keyword>
<comment type="caution">
    <text evidence="3">The sequence shown here is derived from an EMBL/GenBank/DDBJ whole genome shotgun (WGS) entry which is preliminary data.</text>
</comment>
<dbReference type="EMBL" id="QEAN01000318">
    <property type="protein sequence ID" value="TPX40317.1"/>
    <property type="molecule type" value="Genomic_DNA"/>
</dbReference>
<keyword evidence="2" id="KW-0732">Signal</keyword>
<proteinExistence type="predicted"/>
<name>A0A507CH43_9FUNG</name>
<evidence type="ECO:0000313" key="3">
    <source>
        <dbReference type="EMBL" id="TPX38852.1"/>
    </source>
</evidence>
<protein>
    <submittedName>
        <fullName evidence="3">Uncharacterized protein</fullName>
    </submittedName>
</protein>
<dbReference type="Proteomes" id="UP000317494">
    <property type="component" value="Unassembled WGS sequence"/>
</dbReference>
<evidence type="ECO:0000313" key="6">
    <source>
        <dbReference type="Proteomes" id="UP000320475"/>
    </source>
</evidence>
<evidence type="ECO:0000256" key="1">
    <source>
        <dbReference type="SAM" id="MobiDB-lite"/>
    </source>
</evidence>
<accession>A0A507CH43</accession>
<organism evidence="3 6">
    <name type="scientific">Synchytrium endobioticum</name>
    <dbReference type="NCBI Taxonomy" id="286115"/>
    <lineage>
        <taxon>Eukaryota</taxon>
        <taxon>Fungi</taxon>
        <taxon>Fungi incertae sedis</taxon>
        <taxon>Chytridiomycota</taxon>
        <taxon>Chytridiomycota incertae sedis</taxon>
        <taxon>Chytridiomycetes</taxon>
        <taxon>Synchytriales</taxon>
        <taxon>Synchytriaceae</taxon>
        <taxon>Synchytrium</taxon>
    </lineage>
</organism>
<evidence type="ECO:0000313" key="4">
    <source>
        <dbReference type="EMBL" id="TPX40317.1"/>
    </source>
</evidence>
<feature type="chain" id="PRO_5036130973" evidence="2">
    <location>
        <begin position="24"/>
        <end position="225"/>
    </location>
</feature>
<sequence>MHIPLVTLLVSSIALLFALPVWGQTNLAAILVTAPKEMAAFISSLENFESQLATQMAGVHNYINNYNAPTKSDKFNRLLRTFRSYFNKIQKPLPMFPPIEKFRFDITTKEYNEYKVTHDHYQWYYDTISANLEILEKVPDYTSVAKRQLNPGKREVSGDSHSSSASASHYVFRSTVLIHPGAETLMHDGSSIGSAPTSNTGIANGSSNLALGGSGTSTLPNGRPV</sequence>